<evidence type="ECO:0000313" key="2">
    <source>
        <dbReference type="EMBL" id="MPN47141.1"/>
    </source>
</evidence>
<gene>
    <name evidence="2" type="ORF">SDC9_194741</name>
</gene>
<accession>A0A645I757</accession>
<reference evidence="2" key="1">
    <citation type="submission" date="2019-08" db="EMBL/GenBank/DDBJ databases">
        <authorList>
            <person name="Kucharzyk K."/>
            <person name="Murdoch R.W."/>
            <person name="Higgins S."/>
            <person name="Loffler F."/>
        </authorList>
    </citation>
    <scope>NUCLEOTIDE SEQUENCE</scope>
</reference>
<keyword evidence="1" id="KW-0812">Transmembrane</keyword>
<protein>
    <submittedName>
        <fullName evidence="2">Uncharacterized protein</fullName>
    </submittedName>
</protein>
<dbReference type="EMBL" id="VSSQ01108412">
    <property type="protein sequence ID" value="MPN47141.1"/>
    <property type="molecule type" value="Genomic_DNA"/>
</dbReference>
<dbReference type="AlphaFoldDB" id="A0A645I757"/>
<feature type="transmembrane region" description="Helical" evidence="1">
    <location>
        <begin position="60"/>
        <end position="80"/>
    </location>
</feature>
<sequence length="141" mass="15647">MKLMAIVHKSIVMEGLTAKSIKKYKVQNNTAVYLIPIKSSTLILLLSPACTRFLLALSRFPGIAFLGIYLLILLAILIIISNSPFSVLSMCMEAFSSSLNITLNRPFLKNTSSGSIIKSTAKKHIKNIIRRIVPHLICLYL</sequence>
<feature type="transmembrane region" description="Helical" evidence="1">
    <location>
        <begin position="31"/>
        <end position="54"/>
    </location>
</feature>
<name>A0A645I757_9ZZZZ</name>
<proteinExistence type="predicted"/>
<keyword evidence="1" id="KW-1133">Transmembrane helix</keyword>
<keyword evidence="1" id="KW-0472">Membrane</keyword>
<evidence type="ECO:0000256" key="1">
    <source>
        <dbReference type="SAM" id="Phobius"/>
    </source>
</evidence>
<organism evidence="2">
    <name type="scientific">bioreactor metagenome</name>
    <dbReference type="NCBI Taxonomy" id="1076179"/>
    <lineage>
        <taxon>unclassified sequences</taxon>
        <taxon>metagenomes</taxon>
        <taxon>ecological metagenomes</taxon>
    </lineage>
</organism>
<comment type="caution">
    <text evidence="2">The sequence shown here is derived from an EMBL/GenBank/DDBJ whole genome shotgun (WGS) entry which is preliminary data.</text>
</comment>